<feature type="transmembrane region" description="Helical" evidence="2">
    <location>
        <begin position="286"/>
        <end position="306"/>
    </location>
</feature>
<keyword evidence="2" id="KW-0812">Transmembrane</keyword>
<feature type="transmembrane region" description="Helical" evidence="2">
    <location>
        <begin position="6"/>
        <end position="27"/>
    </location>
</feature>
<feature type="transmembrane region" description="Helical" evidence="2">
    <location>
        <begin position="209"/>
        <end position="231"/>
    </location>
</feature>
<feature type="transmembrane region" description="Helical" evidence="2">
    <location>
        <begin position="156"/>
        <end position="173"/>
    </location>
</feature>
<proteinExistence type="predicted"/>
<feature type="region of interest" description="Disordered" evidence="1">
    <location>
        <begin position="57"/>
        <end position="137"/>
    </location>
</feature>
<evidence type="ECO:0000313" key="3">
    <source>
        <dbReference type="EMBL" id="VTR54892.1"/>
    </source>
</evidence>
<sequence>MDGLIFIAGLALFLCLVVLPISVVVSLGRGNRNQREIAQLTLTITQLQKQVDDLRFEETGRSRPTPVSQAQPVAPKTTHDFAAHAAQQSAVKPATDMAVTPPVISPWEPTAPKPAAPVTTIPRPPIADKPAIDKPQQPKNDLLSGLVGWFMQGNPLAKLGVLLLFFGLAYLMKYTVERDMLPIEFRLMGAAVASGILLWFGWRLRVKQTMYALILQGGAVGALYITVFGAFRLYQLLPHMLAFGLMLVICAASVGLAVLQRALSLAMLASIGGYLSPLLLSTGGGSYVALFSYYLLLSLGILAISVWQPWRPLNLLGFVFSFGVAGLWGVNNYLPEYYLGCQLFLIANIVIFGVAMPGFDSTCTVAWREDYRWRAAVWPAVNRFWHAVSDRSPVGVWPGLLGAGLRFGLPVTGLGRIEALPIPGPHVGGFRFGAGRSVHYAGDPIGPVR</sequence>
<organism evidence="3">
    <name type="scientific">Serratia fonticola</name>
    <dbReference type="NCBI Taxonomy" id="47917"/>
    <lineage>
        <taxon>Bacteria</taxon>
        <taxon>Pseudomonadati</taxon>
        <taxon>Pseudomonadota</taxon>
        <taxon>Gammaproteobacteria</taxon>
        <taxon>Enterobacterales</taxon>
        <taxon>Yersiniaceae</taxon>
        <taxon>Serratia</taxon>
    </lineage>
</organism>
<protein>
    <submittedName>
        <fullName evidence="3">Predicted membrane protein</fullName>
    </submittedName>
</protein>
<keyword evidence="2" id="KW-0472">Membrane</keyword>
<feature type="transmembrane region" description="Helical" evidence="2">
    <location>
        <begin position="263"/>
        <end position="280"/>
    </location>
</feature>
<dbReference type="EMBL" id="CABEEZ010000133">
    <property type="protein sequence ID" value="VTR54892.1"/>
    <property type="molecule type" value="Genomic_DNA"/>
</dbReference>
<dbReference type="PANTHER" id="PTHR38434">
    <property type="entry name" value="BLL2549 PROTEIN"/>
    <property type="match status" value="1"/>
</dbReference>
<dbReference type="AlphaFoldDB" id="A0A4U9W7R9"/>
<feature type="transmembrane region" description="Helical" evidence="2">
    <location>
        <begin position="237"/>
        <end position="256"/>
    </location>
</feature>
<feature type="transmembrane region" description="Helical" evidence="2">
    <location>
        <begin position="337"/>
        <end position="359"/>
    </location>
</feature>
<dbReference type="InterPro" id="IPR019286">
    <property type="entry name" value="DUF2339_TM"/>
</dbReference>
<dbReference type="Pfam" id="PF10101">
    <property type="entry name" value="DUF2339"/>
    <property type="match status" value="1"/>
</dbReference>
<feature type="transmembrane region" description="Helical" evidence="2">
    <location>
        <begin position="313"/>
        <end position="331"/>
    </location>
</feature>
<feature type="transmembrane region" description="Helical" evidence="2">
    <location>
        <begin position="185"/>
        <end position="202"/>
    </location>
</feature>
<name>A0A4U9W7R9_SERFO</name>
<keyword evidence="2" id="KW-1133">Transmembrane helix</keyword>
<reference evidence="3" key="1">
    <citation type="submission" date="2019-05" db="EMBL/GenBank/DDBJ databases">
        <authorList>
            <consortium name="Pathogen Informatics"/>
        </authorList>
    </citation>
    <scope>NUCLEOTIDE SEQUENCE [LARGE SCALE GENOMIC DNA]</scope>
    <source>
        <strain evidence="3">NCTC12965</strain>
    </source>
</reference>
<gene>
    <name evidence="3" type="ORF">NCTC12965_06843</name>
</gene>
<evidence type="ECO:0000256" key="1">
    <source>
        <dbReference type="SAM" id="MobiDB-lite"/>
    </source>
</evidence>
<accession>A0A4U9W7R9</accession>
<evidence type="ECO:0000256" key="2">
    <source>
        <dbReference type="SAM" id="Phobius"/>
    </source>
</evidence>
<dbReference type="PANTHER" id="PTHR38434:SF1">
    <property type="entry name" value="BLL2549 PROTEIN"/>
    <property type="match status" value="1"/>
</dbReference>